<evidence type="ECO:0000313" key="2">
    <source>
        <dbReference type="Proteomes" id="UP000270988"/>
    </source>
</evidence>
<proteinExistence type="predicted"/>
<dbReference type="Proteomes" id="UP000270988">
    <property type="component" value="Chromosome"/>
</dbReference>
<reference evidence="1 2" key="1">
    <citation type="submission" date="2018-12" db="EMBL/GenBank/DDBJ databases">
        <authorList>
            <consortium name="Pathogen Informatics"/>
        </authorList>
    </citation>
    <scope>NUCLEOTIDE SEQUENCE [LARGE SCALE GENOMIC DNA]</scope>
    <source>
        <strain evidence="1 2">NCTC10918</strain>
    </source>
</reference>
<dbReference type="EMBL" id="LR134521">
    <property type="protein sequence ID" value="VEJ28944.1"/>
    <property type="molecule type" value="Genomic_DNA"/>
</dbReference>
<sequence length="76" mass="8313">MFHRHDEGVDVTGFSASEAVVGAHLRAHIEGGRAFVVERAQPFVRADTCTFEGYVSLNDFADIGTGAYFINVFFAD</sequence>
<organism evidence="1 2">
    <name type="scientific">Rothia dentocariosa</name>
    <dbReference type="NCBI Taxonomy" id="2047"/>
    <lineage>
        <taxon>Bacteria</taxon>
        <taxon>Bacillati</taxon>
        <taxon>Actinomycetota</taxon>
        <taxon>Actinomycetes</taxon>
        <taxon>Micrococcales</taxon>
        <taxon>Micrococcaceae</taxon>
        <taxon>Rothia</taxon>
    </lineage>
</organism>
<accession>A0A448USU4</accession>
<evidence type="ECO:0000313" key="1">
    <source>
        <dbReference type="EMBL" id="VEJ28944.1"/>
    </source>
</evidence>
<gene>
    <name evidence="1" type="ORF">NCTC10918_00183</name>
</gene>
<dbReference type="AlphaFoldDB" id="A0A448USU4"/>
<name>A0A448USU4_9MICC</name>
<protein>
    <submittedName>
        <fullName evidence="1">Uncharacterized protein</fullName>
    </submittedName>
</protein>